<feature type="non-terminal residue" evidence="1">
    <location>
        <position position="125"/>
    </location>
</feature>
<reference evidence="1 2" key="1">
    <citation type="submission" date="2016-06" db="EMBL/GenBank/DDBJ databases">
        <title>The Draft Genome Sequence and Annotation of the Desert Woodrat Neotoma lepida.</title>
        <authorList>
            <person name="Campbell M."/>
            <person name="Oakeson K.F."/>
            <person name="Yandell M."/>
            <person name="Halpert J.R."/>
            <person name="Dearing D."/>
        </authorList>
    </citation>
    <scope>NUCLEOTIDE SEQUENCE [LARGE SCALE GENOMIC DNA]</scope>
    <source>
        <strain evidence="1">417</strain>
        <tissue evidence="1">Liver</tissue>
    </source>
</reference>
<gene>
    <name evidence="1" type="ORF">A6R68_12310</name>
</gene>
<dbReference type="AlphaFoldDB" id="A0A1A6H3D3"/>
<proteinExistence type="predicted"/>
<accession>A0A1A6H3D3</accession>
<comment type="caution">
    <text evidence="1">The sequence shown here is derived from an EMBL/GenBank/DDBJ whole genome shotgun (WGS) entry which is preliminary data.</text>
</comment>
<protein>
    <submittedName>
        <fullName evidence="1">Uncharacterized protein</fullName>
    </submittedName>
</protein>
<organism evidence="1 2">
    <name type="scientific">Neotoma lepida</name>
    <name type="common">Desert woodrat</name>
    <dbReference type="NCBI Taxonomy" id="56216"/>
    <lineage>
        <taxon>Eukaryota</taxon>
        <taxon>Metazoa</taxon>
        <taxon>Chordata</taxon>
        <taxon>Craniata</taxon>
        <taxon>Vertebrata</taxon>
        <taxon>Euteleostomi</taxon>
        <taxon>Mammalia</taxon>
        <taxon>Eutheria</taxon>
        <taxon>Euarchontoglires</taxon>
        <taxon>Glires</taxon>
        <taxon>Rodentia</taxon>
        <taxon>Myomorpha</taxon>
        <taxon>Muroidea</taxon>
        <taxon>Cricetidae</taxon>
        <taxon>Neotominae</taxon>
        <taxon>Neotoma</taxon>
    </lineage>
</organism>
<evidence type="ECO:0000313" key="2">
    <source>
        <dbReference type="Proteomes" id="UP000092124"/>
    </source>
</evidence>
<evidence type="ECO:0000313" key="1">
    <source>
        <dbReference type="EMBL" id="OBS73108.1"/>
    </source>
</evidence>
<dbReference type="EMBL" id="LZPO01054712">
    <property type="protein sequence ID" value="OBS73108.1"/>
    <property type="molecule type" value="Genomic_DNA"/>
</dbReference>
<sequence length="125" mass="14277">MECAASHKDTGKLEGLSSVKFEEVDSLKEALMYNSVLLSNWSLRVDIREGRKQNEGKVDPITEKWLAFKNHEADGTLEFWLQDDSLGPQRRLQKEPTDMRKAQRPCECYSSEEKGFPNGNVTTLL</sequence>
<keyword evidence="2" id="KW-1185">Reference proteome</keyword>
<name>A0A1A6H3D3_NEOLE</name>
<dbReference type="Proteomes" id="UP000092124">
    <property type="component" value="Unassembled WGS sequence"/>
</dbReference>
<dbReference type="STRING" id="56216.A0A1A6H3D3"/>